<dbReference type="Pfam" id="PF07664">
    <property type="entry name" value="FeoB_C"/>
    <property type="match status" value="1"/>
</dbReference>
<dbReference type="Gene3D" id="3.40.50.300">
    <property type="entry name" value="P-loop containing nucleotide triphosphate hydrolases"/>
    <property type="match status" value="1"/>
</dbReference>
<gene>
    <name evidence="1" type="ORF">IMCC3088_482</name>
</gene>
<dbReference type="PRINTS" id="PR00326">
    <property type="entry name" value="GTP1OBG"/>
</dbReference>
<dbReference type="InterPro" id="IPR030389">
    <property type="entry name" value="G_FEOB_dom"/>
</dbReference>
<dbReference type="AlphaFoldDB" id="F3KZS5"/>
<evidence type="ECO:0000313" key="1">
    <source>
        <dbReference type="EMBL" id="EGG30504.1"/>
    </source>
</evidence>
<dbReference type="PANTHER" id="PTHR43185">
    <property type="entry name" value="FERROUS IRON TRANSPORT PROTEIN B"/>
    <property type="match status" value="1"/>
</dbReference>
<dbReference type="Pfam" id="PF02421">
    <property type="entry name" value="FeoB_N"/>
    <property type="match status" value="1"/>
</dbReference>
<dbReference type="SUPFAM" id="SSF52540">
    <property type="entry name" value="P-loop containing nucleoside triphosphate hydrolases"/>
    <property type="match status" value="1"/>
</dbReference>
<dbReference type="OrthoDB" id="9809127at2"/>
<reference evidence="1 2" key="1">
    <citation type="journal article" date="2011" name="J. Bacteriol.">
        <title>Genome sequence of strain IMCC3088, a proteorhodopsin-containing marine bacterium belonging to the OM60/NOR5 clade.</title>
        <authorList>
            <person name="Jang Y."/>
            <person name="Oh H.M."/>
            <person name="Kang I."/>
            <person name="Lee K."/>
            <person name="Yang S.J."/>
            <person name="Cho J.C."/>
        </authorList>
    </citation>
    <scope>NUCLEOTIDE SEQUENCE [LARGE SCALE GENOMIC DNA]</scope>
    <source>
        <strain evidence="1 2">IMCC3088</strain>
    </source>
</reference>
<dbReference type="EMBL" id="AEIG01000014">
    <property type="protein sequence ID" value="EGG30504.1"/>
    <property type="molecule type" value="Genomic_DNA"/>
</dbReference>
<dbReference type="Proteomes" id="UP000005615">
    <property type="component" value="Unassembled WGS sequence"/>
</dbReference>
<dbReference type="eggNOG" id="COG0370">
    <property type="taxonomic scope" value="Bacteria"/>
</dbReference>
<dbReference type="InterPro" id="IPR050860">
    <property type="entry name" value="FeoB_GTPase"/>
</dbReference>
<organism evidence="1 2">
    <name type="scientific">Aequoribacter fuscus</name>
    <dbReference type="NCBI Taxonomy" id="2518989"/>
    <lineage>
        <taxon>Bacteria</taxon>
        <taxon>Pseudomonadati</taxon>
        <taxon>Pseudomonadota</taxon>
        <taxon>Gammaproteobacteria</taxon>
        <taxon>Cellvibrionales</taxon>
        <taxon>Halieaceae</taxon>
        <taxon>Aequoribacter</taxon>
    </lineage>
</organism>
<dbReference type="GO" id="GO:0015093">
    <property type="term" value="F:ferrous iron transmembrane transporter activity"/>
    <property type="evidence" value="ECO:0007669"/>
    <property type="project" value="InterPro"/>
</dbReference>
<dbReference type="InterPro" id="IPR027417">
    <property type="entry name" value="P-loop_NTPase"/>
</dbReference>
<dbReference type="InterPro" id="IPR011642">
    <property type="entry name" value="Gate_dom"/>
</dbReference>
<dbReference type="GO" id="GO:0005525">
    <property type="term" value="F:GTP binding"/>
    <property type="evidence" value="ECO:0007669"/>
    <property type="project" value="InterPro"/>
</dbReference>
<name>F3KZS5_9GAMM</name>
<dbReference type="InterPro" id="IPR006073">
    <property type="entry name" value="GTP-bd"/>
</dbReference>
<dbReference type="STRING" id="2518989.IMCC3088_482"/>
<dbReference type="Pfam" id="PF07670">
    <property type="entry name" value="Gate"/>
    <property type="match status" value="2"/>
</dbReference>
<dbReference type="PROSITE" id="PS51711">
    <property type="entry name" value="G_FEOB"/>
    <property type="match status" value="1"/>
</dbReference>
<dbReference type="RefSeq" id="WP_009574916.1">
    <property type="nucleotide sequence ID" value="NZ_AEIG01000014.1"/>
</dbReference>
<protein>
    <submittedName>
        <fullName evidence="1">Ferrous iron transport protein B</fullName>
    </submittedName>
</protein>
<evidence type="ECO:0000313" key="2">
    <source>
        <dbReference type="Proteomes" id="UP000005615"/>
    </source>
</evidence>
<sequence>MKDVLVVGSPNSGKTLLFNRLTGLKQKVANFPGVTVSTHTGRASFDATLQLVDFPGVYSLHTISGEEEIAVKAFQQAIQKIDETKAVLCVLDATRLEKGLFFALQVREACVAADLPFVVACNMVDILDKHKLRLDLDGLGRELGAPVIGVSAKSGFGLERLQQVLSSDNLTTPAADSNLLARDEGWERNRAEQLAHTYGPKGDLLLKSHSRLDDFFLHSVSGGLAFFVIMFSLFQAIFTWAAPMMDAVEASLGWAAEGIVPYIGNQLAADFVRDAIFGGVGAFLVFVPQIFVLTLVVGTLEDSGYLARAAVICHRPLNAFGLTGKSFVPMLSGVACAIPAIYAARTIESPRKRWLTYMAIPLMPCSARLPVYALLIAAFIPNESIAGGLLGLQGLAMFGIYLFGIVTALLVTAAISRVTPDEEQDAPFVLEMPPYRLPSWQSILRGAIQRAGYFVKKAGPVIFWITMLIWFLGYFPNQGQDLSQSYLAWAGRLIEPVFQPLGLDWKYGIAILASFVAREVFVGTLGTLYGIEDATENVVSLATRVQESGLPLASGVALLVFFAVAAQCVSTLATLYREGGSAKLPLQLLVGYGLLSYALAWCAFTLLS</sequence>
<dbReference type="GO" id="GO:0005886">
    <property type="term" value="C:plasma membrane"/>
    <property type="evidence" value="ECO:0007669"/>
    <property type="project" value="TreeGrafter"/>
</dbReference>
<comment type="caution">
    <text evidence="1">The sequence shown here is derived from an EMBL/GenBank/DDBJ whole genome shotgun (WGS) entry which is preliminary data.</text>
</comment>
<dbReference type="PANTHER" id="PTHR43185:SF1">
    <property type="entry name" value="FE(2+) TRANSPORTER FEOB"/>
    <property type="match status" value="1"/>
</dbReference>
<keyword evidence="2" id="KW-1185">Reference proteome</keyword>
<proteinExistence type="predicted"/>
<dbReference type="InterPro" id="IPR011640">
    <property type="entry name" value="Fe2_transport_prot_B_C"/>
</dbReference>
<accession>F3KZS5</accession>